<gene>
    <name evidence="2" type="ORF">B0A49_10183</name>
</gene>
<evidence type="ECO:0000313" key="2">
    <source>
        <dbReference type="EMBL" id="TKA59695.1"/>
    </source>
</evidence>
<feature type="chain" id="PRO_5020191815" description="Cupin type-1 domain-containing protein" evidence="1">
    <location>
        <begin position="23"/>
        <end position="180"/>
    </location>
</feature>
<keyword evidence="3" id="KW-1185">Reference proteome</keyword>
<reference evidence="2 3" key="1">
    <citation type="submission" date="2017-03" db="EMBL/GenBank/DDBJ databases">
        <title>Genomes of endolithic fungi from Antarctica.</title>
        <authorList>
            <person name="Coleine C."/>
            <person name="Masonjones S."/>
            <person name="Stajich J.E."/>
        </authorList>
    </citation>
    <scope>NUCLEOTIDE SEQUENCE [LARGE SCALE GENOMIC DNA]</scope>
    <source>
        <strain evidence="2 3">CCFEE 5187</strain>
    </source>
</reference>
<feature type="signal peptide" evidence="1">
    <location>
        <begin position="1"/>
        <end position="22"/>
    </location>
</feature>
<sequence length="180" mass="18401">MLSSTYLPLLTLLPAFAAAANATYLTATAIVTNGQNHSALECWEFSTPLTVSSDAGTRGVSIFNFASVANAVYTVIPPRFNGGTHNAPHLQIVLFLSGLAHITLPERTSLNASHDEAWILGGADGLVLALDVAGTGHVTTYPSDEPTVSVQLPLAGSEGVPAHRVLGAGPCAGEGQVVGG</sequence>
<keyword evidence="1" id="KW-0732">Signal</keyword>
<dbReference type="EMBL" id="NAJN01001967">
    <property type="protein sequence ID" value="TKA59695.1"/>
    <property type="molecule type" value="Genomic_DNA"/>
</dbReference>
<protein>
    <recommendedName>
        <fullName evidence="4">Cupin type-1 domain-containing protein</fullName>
    </recommendedName>
</protein>
<name>A0A4U0WE59_9PEZI</name>
<evidence type="ECO:0000256" key="1">
    <source>
        <dbReference type="SAM" id="SignalP"/>
    </source>
</evidence>
<dbReference type="AlphaFoldDB" id="A0A4U0WE59"/>
<organism evidence="2 3">
    <name type="scientific">Cryomyces minteri</name>
    <dbReference type="NCBI Taxonomy" id="331657"/>
    <lineage>
        <taxon>Eukaryota</taxon>
        <taxon>Fungi</taxon>
        <taxon>Dikarya</taxon>
        <taxon>Ascomycota</taxon>
        <taxon>Pezizomycotina</taxon>
        <taxon>Dothideomycetes</taxon>
        <taxon>Dothideomycetes incertae sedis</taxon>
        <taxon>Cryomyces</taxon>
    </lineage>
</organism>
<evidence type="ECO:0008006" key="4">
    <source>
        <dbReference type="Google" id="ProtNLM"/>
    </source>
</evidence>
<evidence type="ECO:0000313" key="3">
    <source>
        <dbReference type="Proteomes" id="UP000308768"/>
    </source>
</evidence>
<dbReference type="Proteomes" id="UP000308768">
    <property type="component" value="Unassembled WGS sequence"/>
</dbReference>
<dbReference type="OrthoDB" id="3223416at2759"/>
<proteinExistence type="predicted"/>
<comment type="caution">
    <text evidence="2">The sequence shown here is derived from an EMBL/GenBank/DDBJ whole genome shotgun (WGS) entry which is preliminary data.</text>
</comment>
<accession>A0A4U0WE59</accession>